<keyword evidence="2" id="KW-1185">Reference proteome</keyword>
<dbReference type="RefSeq" id="WP_168878475.1">
    <property type="nucleotide sequence ID" value="NZ_JABAIM010000005.1"/>
</dbReference>
<dbReference type="EMBL" id="JABAIM010000005">
    <property type="protein sequence ID" value="NLR76800.1"/>
    <property type="molecule type" value="Genomic_DNA"/>
</dbReference>
<dbReference type="Proteomes" id="UP000587991">
    <property type="component" value="Unassembled WGS sequence"/>
</dbReference>
<proteinExistence type="predicted"/>
<protein>
    <recommendedName>
        <fullName evidence="3">Alanine-rich protein</fullName>
    </recommendedName>
</protein>
<evidence type="ECO:0000313" key="2">
    <source>
        <dbReference type="Proteomes" id="UP000587991"/>
    </source>
</evidence>
<comment type="caution">
    <text evidence="1">The sequence shown here is derived from an EMBL/GenBank/DDBJ whole genome shotgun (WGS) entry which is preliminary data.</text>
</comment>
<name>A0A847S0C3_9NEIS</name>
<organism evidence="1 2">
    <name type="scientific">Leeia aquatica</name>
    <dbReference type="NCBI Taxonomy" id="2725557"/>
    <lineage>
        <taxon>Bacteria</taxon>
        <taxon>Pseudomonadati</taxon>
        <taxon>Pseudomonadota</taxon>
        <taxon>Betaproteobacteria</taxon>
        <taxon>Neisseriales</taxon>
        <taxon>Leeiaceae</taxon>
        <taxon>Leeia</taxon>
    </lineage>
</organism>
<reference evidence="1 2" key="1">
    <citation type="submission" date="2020-04" db="EMBL/GenBank/DDBJ databases">
        <title>Draft genome of Leeia sp. IMCC25680.</title>
        <authorList>
            <person name="Song J."/>
            <person name="Cho J.-C."/>
        </authorList>
    </citation>
    <scope>NUCLEOTIDE SEQUENCE [LARGE SCALE GENOMIC DNA]</scope>
    <source>
        <strain evidence="1 2">IMCC25680</strain>
    </source>
</reference>
<evidence type="ECO:0000313" key="1">
    <source>
        <dbReference type="EMBL" id="NLR76800.1"/>
    </source>
</evidence>
<evidence type="ECO:0008006" key="3">
    <source>
        <dbReference type="Google" id="ProtNLM"/>
    </source>
</evidence>
<sequence length="399" mass="44386">MTTPHRSLYSYGWDVLDTGVTAFIDQLQARNLNGITLASSYHAGKFLRPHARQGKVIFPEDGVVYFEPDARQYGELQPLPHSTPALRRVLDEVLDDGRVAVHGWTVLLHNSRLGQLHLDYVTRNAFGDPYLYSLCPSQPAVFDYAVSLCRDLSSQYPQLSSLVLETPGWLPYAHGYHHEFAQLRSNAWLDAQLGLCFCDACHHLGGQAGLDVAGLQQRIASRIDRYLRAPVDASSTQALHWLASDLLEDDTLRQYHQLHQARVTALVQHIRTALPASMQLTVIPTVQRPTAHCWTEGSDLKALAQVADRLEVPFYEPNADQVAADALDLLQRGIPADRIRAILRPGPPDLADGQQLDAALRALTALGITEFGFYNHGLLRPHLLDQLGQTLSSYTRNLS</sequence>
<gene>
    <name evidence="1" type="ORF">HF682_16655</name>
</gene>
<accession>A0A847S0C3</accession>
<dbReference type="AlphaFoldDB" id="A0A847S0C3"/>